<reference evidence="12 13" key="1">
    <citation type="submission" date="2023-09" db="EMBL/GenBank/DDBJ databases">
        <authorList>
            <person name="Rey-Velasco X."/>
        </authorList>
    </citation>
    <scope>NUCLEOTIDE SEQUENCE [LARGE SCALE GENOMIC DNA]</scope>
    <source>
        <strain evidence="12 13">P385</strain>
    </source>
</reference>
<dbReference type="Proteomes" id="UP001259982">
    <property type="component" value="Unassembled WGS sequence"/>
</dbReference>
<name>A0ABU3B8X1_9GAMM</name>
<evidence type="ECO:0000256" key="9">
    <source>
        <dbReference type="HAMAP-Rule" id="MF_01852"/>
    </source>
</evidence>
<proteinExistence type="inferred from homology"/>
<keyword evidence="5 9" id="KW-0548">Nucleotidyltransferase</keyword>
<evidence type="ECO:0000256" key="2">
    <source>
        <dbReference type="ARBA" id="ARBA00022490"/>
    </source>
</evidence>
<dbReference type="EC" id="2.7.7.87" evidence="9"/>
<feature type="region of interest" description="Disordered" evidence="10">
    <location>
        <begin position="175"/>
        <end position="195"/>
    </location>
</feature>
<comment type="similarity">
    <text evidence="9">Belongs to the SUA5 family. TsaC subfamily.</text>
</comment>
<evidence type="ECO:0000256" key="10">
    <source>
        <dbReference type="SAM" id="MobiDB-lite"/>
    </source>
</evidence>
<dbReference type="PANTHER" id="PTHR17490:SF18">
    <property type="entry name" value="THREONYLCARBAMOYL-AMP SYNTHASE"/>
    <property type="match status" value="1"/>
</dbReference>
<organism evidence="12 13">
    <name type="scientific">Spectribacter acetivorans</name>
    <dbReference type="NCBI Taxonomy" id="3075603"/>
    <lineage>
        <taxon>Bacteria</taxon>
        <taxon>Pseudomonadati</taxon>
        <taxon>Pseudomonadota</taxon>
        <taxon>Gammaproteobacteria</taxon>
        <taxon>Salinisphaerales</taxon>
        <taxon>Salinisphaeraceae</taxon>
        <taxon>Spectribacter</taxon>
    </lineage>
</organism>
<comment type="caution">
    <text evidence="12">The sequence shown here is derived from an EMBL/GenBank/DDBJ whole genome shotgun (WGS) entry which is preliminary data.</text>
</comment>
<keyword evidence="6 9" id="KW-0547">Nucleotide-binding</keyword>
<keyword evidence="3 9" id="KW-0808">Transferase</keyword>
<protein>
    <recommendedName>
        <fullName evidence="9">Threonylcarbamoyl-AMP synthase</fullName>
        <shortName evidence="9">TC-AMP synthase</shortName>
        <ecNumber evidence="9">2.7.7.87</ecNumber>
    </recommendedName>
    <alternativeName>
        <fullName evidence="9">L-threonylcarbamoyladenylate synthase</fullName>
    </alternativeName>
    <alternativeName>
        <fullName evidence="9">t(6)A37 threonylcarbamoyladenosine biosynthesis protein TsaC</fullName>
    </alternativeName>
    <alternativeName>
        <fullName evidence="9">tRNA threonylcarbamoyladenosine biosynthesis protein TsaC</fullName>
    </alternativeName>
</protein>
<dbReference type="SUPFAM" id="SSF55821">
    <property type="entry name" value="YrdC/RibB"/>
    <property type="match status" value="1"/>
</dbReference>
<gene>
    <name evidence="9" type="primary">tsaC</name>
    <name evidence="12" type="ORF">RM531_10525</name>
</gene>
<dbReference type="Pfam" id="PF01300">
    <property type="entry name" value="Sua5_yciO_yrdC"/>
    <property type="match status" value="1"/>
</dbReference>
<evidence type="ECO:0000313" key="12">
    <source>
        <dbReference type="EMBL" id="MDT0618909.1"/>
    </source>
</evidence>
<evidence type="ECO:0000256" key="6">
    <source>
        <dbReference type="ARBA" id="ARBA00022741"/>
    </source>
</evidence>
<evidence type="ECO:0000256" key="4">
    <source>
        <dbReference type="ARBA" id="ARBA00022694"/>
    </source>
</evidence>
<dbReference type="InterPro" id="IPR006070">
    <property type="entry name" value="Sua5-like_dom"/>
</dbReference>
<keyword evidence="2 9" id="KW-0963">Cytoplasm</keyword>
<comment type="catalytic activity">
    <reaction evidence="8 9">
        <text>L-threonine + hydrogencarbonate + ATP = L-threonylcarbamoyladenylate + diphosphate + H2O</text>
        <dbReference type="Rhea" id="RHEA:36407"/>
        <dbReference type="ChEBI" id="CHEBI:15377"/>
        <dbReference type="ChEBI" id="CHEBI:17544"/>
        <dbReference type="ChEBI" id="CHEBI:30616"/>
        <dbReference type="ChEBI" id="CHEBI:33019"/>
        <dbReference type="ChEBI" id="CHEBI:57926"/>
        <dbReference type="ChEBI" id="CHEBI:73682"/>
        <dbReference type="EC" id="2.7.7.87"/>
    </reaction>
</comment>
<comment type="subcellular location">
    <subcellularLocation>
        <location evidence="1 9">Cytoplasm</location>
    </subcellularLocation>
</comment>
<evidence type="ECO:0000256" key="7">
    <source>
        <dbReference type="ARBA" id="ARBA00022840"/>
    </source>
</evidence>
<dbReference type="InterPro" id="IPR023535">
    <property type="entry name" value="TC-AMP_synthase"/>
</dbReference>
<dbReference type="EMBL" id="JAVRHY010000009">
    <property type="protein sequence ID" value="MDT0618909.1"/>
    <property type="molecule type" value="Genomic_DNA"/>
</dbReference>
<dbReference type="RefSeq" id="WP_311659163.1">
    <property type="nucleotide sequence ID" value="NZ_JAVRHY010000009.1"/>
</dbReference>
<dbReference type="Gene3D" id="3.90.870.10">
    <property type="entry name" value="DHBP synthase"/>
    <property type="match status" value="1"/>
</dbReference>
<dbReference type="HAMAP" id="MF_01852">
    <property type="entry name" value="TsaC"/>
    <property type="match status" value="1"/>
</dbReference>
<keyword evidence="4 9" id="KW-0819">tRNA processing</keyword>
<dbReference type="PANTHER" id="PTHR17490">
    <property type="entry name" value="SUA5"/>
    <property type="match status" value="1"/>
</dbReference>
<comment type="function">
    <text evidence="9">Required for the formation of a threonylcarbamoyl group on adenosine at position 37 (t(6)A37) in tRNAs that read codons beginning with adenine. Catalyzes the conversion of L-threonine, HCO(3)(-)/CO(2) and ATP to give threonylcarbamoyl-AMP (TC-AMP) as the acyladenylate intermediate, with the release of diphosphate.</text>
</comment>
<evidence type="ECO:0000259" key="11">
    <source>
        <dbReference type="PROSITE" id="PS51163"/>
    </source>
</evidence>
<evidence type="ECO:0000313" key="13">
    <source>
        <dbReference type="Proteomes" id="UP001259982"/>
    </source>
</evidence>
<evidence type="ECO:0000256" key="1">
    <source>
        <dbReference type="ARBA" id="ARBA00004496"/>
    </source>
</evidence>
<keyword evidence="13" id="KW-1185">Reference proteome</keyword>
<accession>A0ABU3B8X1</accession>
<dbReference type="InterPro" id="IPR050156">
    <property type="entry name" value="TC-AMP_synthase_SUA5"/>
</dbReference>
<evidence type="ECO:0000256" key="5">
    <source>
        <dbReference type="ARBA" id="ARBA00022695"/>
    </source>
</evidence>
<dbReference type="GO" id="GO:0061710">
    <property type="term" value="F:L-threonylcarbamoyladenylate synthase"/>
    <property type="evidence" value="ECO:0007669"/>
    <property type="project" value="UniProtKB-EC"/>
</dbReference>
<evidence type="ECO:0000256" key="3">
    <source>
        <dbReference type="ARBA" id="ARBA00022679"/>
    </source>
</evidence>
<keyword evidence="7 9" id="KW-0067">ATP-binding</keyword>
<dbReference type="InterPro" id="IPR017945">
    <property type="entry name" value="DHBP_synth_RibB-like_a/b_dom"/>
</dbReference>
<dbReference type="PROSITE" id="PS51163">
    <property type="entry name" value="YRDC"/>
    <property type="match status" value="1"/>
</dbReference>
<evidence type="ECO:0000256" key="8">
    <source>
        <dbReference type="ARBA" id="ARBA00048366"/>
    </source>
</evidence>
<sequence length="195" mass="20388">MPDNAAADDYAGSPWRLGHAVRILAAGGLVSHPTEGVWGLACDPLDPAAVLHLLAAKRRAPDKGLILIAHTADALTPFLDGEPPAMARESWPGPVTWLLPASPSVPDWLTGGRTTLAVRVTDHPLAAALCRAWGGPLVSTSANRAGHPAALHGWQVRAALRDYVDLFLAGDLQQPGRPSRIRDGAGHTIRGSGNA</sequence>
<feature type="domain" description="YrdC-like" evidence="11">
    <location>
        <begin position="14"/>
        <end position="194"/>
    </location>
</feature>